<dbReference type="RefSeq" id="WP_039165093.1">
    <property type="nucleotide sequence ID" value="NZ_JPJQ01000093.1"/>
</dbReference>
<dbReference type="Proteomes" id="UP000030554">
    <property type="component" value="Unassembled WGS sequence"/>
</dbReference>
<comment type="caution">
    <text evidence="1">The sequence shown here is derived from an EMBL/GenBank/DDBJ whole genome shotgun (WGS) entry which is preliminary data.</text>
</comment>
<protein>
    <submittedName>
        <fullName evidence="1">Uncharacterized protein</fullName>
    </submittedName>
</protein>
<feature type="non-terminal residue" evidence="1">
    <location>
        <position position="1"/>
    </location>
</feature>
<evidence type="ECO:0000313" key="1">
    <source>
        <dbReference type="EMBL" id="KGQ57533.1"/>
    </source>
</evidence>
<sequence length="71" mass="8570">SLPGFKLKKETLTERLAFFCFNGAMQKVIKEYFCLLRIIKNRPAAQFQQHCFFEKKNKSERIRFKTLFKSF</sequence>
<reference evidence="1 2" key="1">
    <citation type="submission" date="2014-07" db="EMBL/GenBank/DDBJ databases">
        <title>Chaperone-usher fimbriae in a diverse selection of Gallibacterium genomes.</title>
        <authorList>
            <person name="Kudirkiene E."/>
            <person name="Bager R.J."/>
            <person name="Johnson T.J."/>
            <person name="Bojesen A.M."/>
        </authorList>
    </citation>
    <scope>NUCLEOTIDE SEQUENCE [LARGE SCALE GENOMIC DNA]</scope>
    <source>
        <strain evidence="1 2">4895</strain>
    </source>
</reference>
<gene>
    <name evidence="1" type="ORF">IO48_13050</name>
</gene>
<name>A0A0A2ZKE4_9PAST</name>
<organism evidence="1 2">
    <name type="scientific">Gallibacterium anatis 4895</name>
    <dbReference type="NCBI Taxonomy" id="1396510"/>
    <lineage>
        <taxon>Bacteria</taxon>
        <taxon>Pseudomonadati</taxon>
        <taxon>Pseudomonadota</taxon>
        <taxon>Gammaproteobacteria</taxon>
        <taxon>Pasteurellales</taxon>
        <taxon>Pasteurellaceae</taxon>
        <taxon>Gallibacterium</taxon>
    </lineage>
</organism>
<dbReference type="EMBL" id="JPJQ01000093">
    <property type="protein sequence ID" value="KGQ57533.1"/>
    <property type="molecule type" value="Genomic_DNA"/>
</dbReference>
<evidence type="ECO:0000313" key="2">
    <source>
        <dbReference type="Proteomes" id="UP000030554"/>
    </source>
</evidence>
<accession>A0A0A2ZKE4</accession>
<dbReference type="AlphaFoldDB" id="A0A0A2ZKE4"/>
<proteinExistence type="predicted"/>